<protein>
    <submittedName>
        <fullName evidence="1">Uncharacterized protein</fullName>
    </submittedName>
</protein>
<dbReference type="Proteomes" id="UP000218334">
    <property type="component" value="Unassembled WGS sequence"/>
</dbReference>
<reference evidence="2" key="1">
    <citation type="journal article" date="2017" name="Nat. Ecol. Evol.">
        <title>Genome expansion and lineage-specific genetic innovations in the forest pathogenic fungi Armillaria.</title>
        <authorList>
            <person name="Sipos G."/>
            <person name="Prasanna A.N."/>
            <person name="Walter M.C."/>
            <person name="O'Connor E."/>
            <person name="Balint B."/>
            <person name="Krizsan K."/>
            <person name="Kiss B."/>
            <person name="Hess J."/>
            <person name="Varga T."/>
            <person name="Slot J."/>
            <person name="Riley R."/>
            <person name="Boka B."/>
            <person name="Rigling D."/>
            <person name="Barry K."/>
            <person name="Lee J."/>
            <person name="Mihaltcheva S."/>
            <person name="LaButti K."/>
            <person name="Lipzen A."/>
            <person name="Waldron R."/>
            <person name="Moloney N.M."/>
            <person name="Sperisen C."/>
            <person name="Kredics L."/>
            <person name="Vagvoelgyi C."/>
            <person name="Patrignani A."/>
            <person name="Fitzpatrick D."/>
            <person name="Nagy I."/>
            <person name="Doyle S."/>
            <person name="Anderson J.B."/>
            <person name="Grigoriev I.V."/>
            <person name="Gueldener U."/>
            <person name="Muensterkoetter M."/>
            <person name="Nagy L.G."/>
        </authorList>
    </citation>
    <scope>NUCLEOTIDE SEQUENCE [LARGE SCALE GENOMIC DNA]</scope>
    <source>
        <strain evidence="2">28-4</strain>
    </source>
</reference>
<gene>
    <name evidence="1" type="ORF">ARMSODRAFT_160634</name>
</gene>
<keyword evidence="2" id="KW-1185">Reference proteome</keyword>
<dbReference type="EMBL" id="KZ293429">
    <property type="protein sequence ID" value="PBK69367.1"/>
    <property type="molecule type" value="Genomic_DNA"/>
</dbReference>
<evidence type="ECO:0000313" key="2">
    <source>
        <dbReference type="Proteomes" id="UP000218334"/>
    </source>
</evidence>
<evidence type="ECO:0000313" key="1">
    <source>
        <dbReference type="EMBL" id="PBK69367.1"/>
    </source>
</evidence>
<accession>A0A2H3BXQ3</accession>
<sequence length="83" mass="8849">MLPNWDSVGIGTAGCFETYTATVLSLILGNFAGLRHPSIPFSSIELRAFSKLSLLSVFLDQTLCSSPCPLQPVSLPCCSVCIL</sequence>
<organism evidence="1 2">
    <name type="scientific">Armillaria solidipes</name>
    <dbReference type="NCBI Taxonomy" id="1076256"/>
    <lineage>
        <taxon>Eukaryota</taxon>
        <taxon>Fungi</taxon>
        <taxon>Dikarya</taxon>
        <taxon>Basidiomycota</taxon>
        <taxon>Agaricomycotina</taxon>
        <taxon>Agaricomycetes</taxon>
        <taxon>Agaricomycetidae</taxon>
        <taxon>Agaricales</taxon>
        <taxon>Marasmiineae</taxon>
        <taxon>Physalacriaceae</taxon>
        <taxon>Armillaria</taxon>
    </lineage>
</organism>
<dbReference type="AlphaFoldDB" id="A0A2H3BXQ3"/>
<proteinExistence type="predicted"/>
<name>A0A2H3BXQ3_9AGAR</name>